<gene>
    <name evidence="3" type="ORF">A1QO_02440</name>
</gene>
<reference evidence="3 4" key="1">
    <citation type="journal article" date="2012" name="Science">
        <title>Ecological populations of bacteria act as socially cohesive units of antibiotic production and resistance.</title>
        <authorList>
            <person name="Cordero O.X."/>
            <person name="Wildschutte H."/>
            <person name="Kirkup B."/>
            <person name="Proehl S."/>
            <person name="Ngo L."/>
            <person name="Hussain F."/>
            <person name="Le Roux F."/>
            <person name="Mincer T."/>
            <person name="Polz M.F."/>
        </authorList>
    </citation>
    <scope>NUCLEOTIDE SEQUENCE [LARGE SCALE GENOMIC DNA]</scope>
    <source>
        <strain evidence="3 4">ZF-129</strain>
    </source>
</reference>
<feature type="domain" description="Tyr recombinase" evidence="2">
    <location>
        <begin position="19"/>
        <end position="248"/>
    </location>
</feature>
<sequence>MTDELEFKWVLNPPKKTVKQPDIISPNDFDSLVSRINNAGVDPLVAARNQSILWQTYGSAFRAIECSKWLIREALYPSGEIMKLTRIRSDATKGNYPIIAPVVIDKQRAYLDQWLQLRVKHRIGLNQTGKKVDLYRGLNPDSPVFLSYRHQEWQPFSLTRKVTKSREYFVATAMQNAISRLYKDYGHPNCSSHTGRHSISRLMAKVLEGKTTDVELRKVIQNLLHHRDERSQDDYREINWKSLREKTKNMFK</sequence>
<dbReference type="GO" id="GO:0015074">
    <property type="term" value="P:DNA integration"/>
    <property type="evidence" value="ECO:0007669"/>
    <property type="project" value="InterPro"/>
</dbReference>
<accession>A0A1E5BKH5</accession>
<evidence type="ECO:0000313" key="4">
    <source>
        <dbReference type="Proteomes" id="UP000094741"/>
    </source>
</evidence>
<name>A0A1E5BKH5_9VIBR</name>
<dbReference type="RefSeq" id="WP_017041249.1">
    <property type="nucleotide sequence ID" value="NZ_AJYQ02000002.1"/>
</dbReference>
<evidence type="ECO:0000256" key="1">
    <source>
        <dbReference type="ARBA" id="ARBA00023172"/>
    </source>
</evidence>
<protein>
    <recommendedName>
        <fullName evidence="2">Tyr recombinase domain-containing protein</fullName>
    </recommendedName>
</protein>
<dbReference type="AlphaFoldDB" id="A0A1E5BKH5"/>
<dbReference type="GO" id="GO:0003677">
    <property type="term" value="F:DNA binding"/>
    <property type="evidence" value="ECO:0007669"/>
    <property type="project" value="InterPro"/>
</dbReference>
<dbReference type="Gene3D" id="1.10.443.10">
    <property type="entry name" value="Intergrase catalytic core"/>
    <property type="match status" value="1"/>
</dbReference>
<dbReference type="eggNOG" id="COG4974">
    <property type="taxonomic scope" value="Bacteria"/>
</dbReference>
<keyword evidence="1" id="KW-0233">DNA recombination</keyword>
<dbReference type="EMBL" id="AJYQ02000002">
    <property type="protein sequence ID" value="OEE38255.1"/>
    <property type="molecule type" value="Genomic_DNA"/>
</dbReference>
<dbReference type="PROSITE" id="PS51898">
    <property type="entry name" value="TYR_RECOMBINASE"/>
    <property type="match status" value="1"/>
</dbReference>
<dbReference type="SUPFAM" id="SSF56349">
    <property type="entry name" value="DNA breaking-rejoining enzymes"/>
    <property type="match status" value="1"/>
</dbReference>
<dbReference type="InterPro" id="IPR002104">
    <property type="entry name" value="Integrase_catalytic"/>
</dbReference>
<organism evidence="3 4">
    <name type="scientific">Vibrio genomosp. F10 str. ZF-129</name>
    <dbReference type="NCBI Taxonomy" id="1187848"/>
    <lineage>
        <taxon>Bacteria</taxon>
        <taxon>Pseudomonadati</taxon>
        <taxon>Pseudomonadota</taxon>
        <taxon>Gammaproteobacteria</taxon>
        <taxon>Vibrionales</taxon>
        <taxon>Vibrionaceae</taxon>
        <taxon>Vibrio</taxon>
    </lineage>
</organism>
<dbReference type="GO" id="GO:0006310">
    <property type="term" value="P:DNA recombination"/>
    <property type="evidence" value="ECO:0007669"/>
    <property type="project" value="UniProtKB-KW"/>
</dbReference>
<proteinExistence type="predicted"/>
<evidence type="ECO:0000313" key="3">
    <source>
        <dbReference type="EMBL" id="OEE38255.1"/>
    </source>
</evidence>
<comment type="caution">
    <text evidence="3">The sequence shown here is derived from an EMBL/GenBank/DDBJ whole genome shotgun (WGS) entry which is preliminary data.</text>
</comment>
<dbReference type="InterPro" id="IPR011010">
    <property type="entry name" value="DNA_brk_join_enz"/>
</dbReference>
<evidence type="ECO:0000259" key="2">
    <source>
        <dbReference type="PROSITE" id="PS51898"/>
    </source>
</evidence>
<dbReference type="InterPro" id="IPR013762">
    <property type="entry name" value="Integrase-like_cat_sf"/>
</dbReference>
<dbReference type="STRING" id="1187848.A1QO_02440"/>
<dbReference type="Proteomes" id="UP000094741">
    <property type="component" value="Unassembled WGS sequence"/>
</dbReference>
<dbReference type="OrthoDB" id="305957at2"/>